<dbReference type="EMBL" id="JARJCN010000001">
    <property type="protein sequence ID" value="KAJ7104013.1"/>
    <property type="molecule type" value="Genomic_DNA"/>
</dbReference>
<gene>
    <name evidence="2" type="ORF">B0H15DRAFT_808092</name>
</gene>
<dbReference type="Proteomes" id="UP001222325">
    <property type="component" value="Unassembled WGS sequence"/>
</dbReference>
<accession>A0AAD6UMS2</accession>
<dbReference type="AlphaFoldDB" id="A0AAD6UMS2"/>
<feature type="compositionally biased region" description="Polar residues" evidence="1">
    <location>
        <begin position="82"/>
        <end position="93"/>
    </location>
</feature>
<feature type="region of interest" description="Disordered" evidence="1">
    <location>
        <begin position="82"/>
        <end position="187"/>
    </location>
</feature>
<evidence type="ECO:0000313" key="2">
    <source>
        <dbReference type="EMBL" id="KAJ7104013.1"/>
    </source>
</evidence>
<keyword evidence="3" id="KW-1185">Reference proteome</keyword>
<evidence type="ECO:0000313" key="3">
    <source>
        <dbReference type="Proteomes" id="UP001222325"/>
    </source>
</evidence>
<name>A0AAD6UMS2_9AGAR</name>
<comment type="caution">
    <text evidence="2">The sequence shown here is derived from an EMBL/GenBank/DDBJ whole genome shotgun (WGS) entry which is preliminary data.</text>
</comment>
<proteinExistence type="predicted"/>
<reference evidence="2" key="1">
    <citation type="submission" date="2023-03" db="EMBL/GenBank/DDBJ databases">
        <title>Massive genome expansion in bonnet fungi (Mycena s.s.) driven by repeated elements and novel gene families across ecological guilds.</title>
        <authorList>
            <consortium name="Lawrence Berkeley National Laboratory"/>
            <person name="Harder C.B."/>
            <person name="Miyauchi S."/>
            <person name="Viragh M."/>
            <person name="Kuo A."/>
            <person name="Thoen E."/>
            <person name="Andreopoulos B."/>
            <person name="Lu D."/>
            <person name="Skrede I."/>
            <person name="Drula E."/>
            <person name="Henrissat B."/>
            <person name="Morin E."/>
            <person name="Kohler A."/>
            <person name="Barry K."/>
            <person name="LaButti K."/>
            <person name="Morin E."/>
            <person name="Salamov A."/>
            <person name="Lipzen A."/>
            <person name="Mereny Z."/>
            <person name="Hegedus B."/>
            <person name="Baldrian P."/>
            <person name="Stursova M."/>
            <person name="Weitz H."/>
            <person name="Taylor A."/>
            <person name="Grigoriev I.V."/>
            <person name="Nagy L.G."/>
            <person name="Martin F."/>
            <person name="Kauserud H."/>
        </authorList>
    </citation>
    <scope>NUCLEOTIDE SEQUENCE</scope>
    <source>
        <strain evidence="2">CBHHK173m</strain>
    </source>
</reference>
<organism evidence="2 3">
    <name type="scientific">Mycena belliarum</name>
    <dbReference type="NCBI Taxonomy" id="1033014"/>
    <lineage>
        <taxon>Eukaryota</taxon>
        <taxon>Fungi</taxon>
        <taxon>Dikarya</taxon>
        <taxon>Basidiomycota</taxon>
        <taxon>Agaricomycotina</taxon>
        <taxon>Agaricomycetes</taxon>
        <taxon>Agaricomycetidae</taxon>
        <taxon>Agaricales</taxon>
        <taxon>Marasmiineae</taxon>
        <taxon>Mycenaceae</taxon>
        <taxon>Mycena</taxon>
    </lineage>
</organism>
<sequence length="364" mass="39619">MPSYNLADNFPVENFYSERAKAPLPTSFAGAIGNPYNAFPTQGYHFGAAAQPAYCAPPPLDPNYGHHHHSQHVGYEVNRTYSPSRYEQPSPHSASYGFPGAPQSMTPQYGAPGPAPLARRNSVVDSPSRARPALSDYSSLSGALDASVGPARVRSNSIQKHGLTSPYKTARPSHGVPSPSKPRRGSRHIGPMLPDGPADHLRVPQEAYEEPVTELGYQYIDHHRLRPVVFKRAGAAAPGIHLADVDGEVCPALEGAADRMFASGGFPYREFKIRVLWPGYPPFERRCKTQDGRRSLLLVMAAGAVIQSMDAVAGKLAPKRGFEAWTLGRQGIRTEDLLITGIEHRGGANWQVEIYVPKRKMGIP</sequence>
<protein>
    <submittedName>
        <fullName evidence="2">Uncharacterized protein</fullName>
    </submittedName>
</protein>
<evidence type="ECO:0000256" key="1">
    <source>
        <dbReference type="SAM" id="MobiDB-lite"/>
    </source>
</evidence>